<dbReference type="InterPro" id="IPR036005">
    <property type="entry name" value="Creatinase/aminopeptidase-like"/>
</dbReference>
<evidence type="ECO:0000256" key="1">
    <source>
        <dbReference type="ARBA" id="ARBA00001936"/>
    </source>
</evidence>
<dbReference type="FunFam" id="3.90.230.10:FF:000014">
    <property type="entry name" value="Aminopeptidase P family protein"/>
    <property type="match status" value="1"/>
</dbReference>
<dbReference type="SUPFAM" id="SSF55920">
    <property type="entry name" value="Creatinase/aminopeptidase"/>
    <property type="match status" value="1"/>
</dbReference>
<sequence>MQEKRIERLRKVLEQQNLPALLITNAYNRTYVSGFTGSSGYVLITLDRAILLTDFRYMTQAPQQAKSFEVIEHKPKAIETVRELLQQQGITKVGFEQADVTYGDFLGFQAGLSGIELVPTSRAVESIRIIKDDAELQVMQEAADLADQTFSHILSFIKPGVKEKDIALEIEMFIRKNGGTSTSFETIVASGERSALPHGKASDRVLQLNEFVKLDFGAYYKGYCSDITRTVMLGKPTDKHKEIYDIVLEAQLNCLANLKPGITGREGDAFARDVIVKHGYGDYFGHGTGHGLGMEVHESPRLSKTEDMILTPGMVVTVEPGIYLPDFGGVRIEDDAVITDTGIKILTHSTKDFLIID</sequence>
<dbReference type="SUPFAM" id="SSF53092">
    <property type="entry name" value="Creatinase/prolidase N-terminal domain"/>
    <property type="match status" value="1"/>
</dbReference>
<evidence type="ECO:0000256" key="2">
    <source>
        <dbReference type="ARBA" id="ARBA00008766"/>
    </source>
</evidence>
<evidence type="ECO:0000313" key="8">
    <source>
        <dbReference type="Proteomes" id="UP000190626"/>
    </source>
</evidence>
<dbReference type="PRINTS" id="PR00599">
    <property type="entry name" value="MAPEPTIDASE"/>
</dbReference>
<dbReference type="PANTHER" id="PTHR46112">
    <property type="entry name" value="AMINOPEPTIDASE"/>
    <property type="match status" value="1"/>
</dbReference>
<dbReference type="Pfam" id="PF00557">
    <property type="entry name" value="Peptidase_M24"/>
    <property type="match status" value="1"/>
</dbReference>
<evidence type="ECO:0000313" key="7">
    <source>
        <dbReference type="EMBL" id="OPH60779.1"/>
    </source>
</evidence>
<dbReference type="InterPro" id="IPR001131">
    <property type="entry name" value="Peptidase_M24B_aminopep-P_CS"/>
</dbReference>
<name>A0A1V4HQP3_9BACL</name>
<dbReference type="InterPro" id="IPR000994">
    <property type="entry name" value="Pept_M24"/>
</dbReference>
<protein>
    <submittedName>
        <fullName evidence="7">Xaa-Pro dipeptidase</fullName>
    </submittedName>
</protein>
<dbReference type="PANTHER" id="PTHR46112:SF3">
    <property type="entry name" value="AMINOPEPTIDASE YPDF"/>
    <property type="match status" value="1"/>
</dbReference>
<dbReference type="RefSeq" id="WP_079409531.1">
    <property type="nucleotide sequence ID" value="NZ_MBTG01000003.1"/>
</dbReference>
<dbReference type="Gene3D" id="3.40.350.10">
    <property type="entry name" value="Creatinase/prolidase N-terminal domain"/>
    <property type="match status" value="1"/>
</dbReference>
<comment type="caution">
    <text evidence="7">The sequence shown here is derived from an EMBL/GenBank/DDBJ whole genome shotgun (WGS) entry which is preliminary data.</text>
</comment>
<dbReference type="AlphaFoldDB" id="A0A1V4HQP3"/>
<dbReference type="OrthoDB" id="9806388at2"/>
<dbReference type="InterPro" id="IPR001714">
    <property type="entry name" value="Pept_M24_MAP"/>
</dbReference>
<keyword evidence="3" id="KW-0479">Metal-binding</keyword>
<comment type="similarity">
    <text evidence="2">Belongs to the peptidase M24B family.</text>
</comment>
<feature type="domain" description="Creatinase N-terminal" evidence="6">
    <location>
        <begin position="5"/>
        <end position="130"/>
    </location>
</feature>
<keyword evidence="4" id="KW-0378">Hydrolase</keyword>
<evidence type="ECO:0000256" key="4">
    <source>
        <dbReference type="ARBA" id="ARBA00022801"/>
    </source>
</evidence>
<keyword evidence="8" id="KW-1185">Reference proteome</keyword>
<dbReference type="Gene3D" id="3.90.230.10">
    <property type="entry name" value="Creatinase/methionine aminopeptidase superfamily"/>
    <property type="match status" value="1"/>
</dbReference>
<dbReference type="CDD" id="cd01092">
    <property type="entry name" value="APP-like"/>
    <property type="match status" value="1"/>
</dbReference>
<evidence type="ECO:0000259" key="6">
    <source>
        <dbReference type="Pfam" id="PF01321"/>
    </source>
</evidence>
<gene>
    <name evidence="7" type="ORF">BC351_16405</name>
</gene>
<dbReference type="InterPro" id="IPR029149">
    <property type="entry name" value="Creatin/AminoP/Spt16_N"/>
</dbReference>
<dbReference type="InterPro" id="IPR050659">
    <property type="entry name" value="Peptidase_M24B"/>
</dbReference>
<dbReference type="GO" id="GO:0008235">
    <property type="term" value="F:metalloexopeptidase activity"/>
    <property type="evidence" value="ECO:0007669"/>
    <property type="project" value="UniProtKB-ARBA"/>
</dbReference>
<dbReference type="Pfam" id="PF01321">
    <property type="entry name" value="Creatinase_N"/>
    <property type="match status" value="1"/>
</dbReference>
<dbReference type="STRING" id="1469647.BC351_16405"/>
<evidence type="ECO:0000259" key="5">
    <source>
        <dbReference type="Pfam" id="PF00557"/>
    </source>
</evidence>
<proteinExistence type="inferred from homology"/>
<dbReference type="GO" id="GO:0004177">
    <property type="term" value="F:aminopeptidase activity"/>
    <property type="evidence" value="ECO:0007669"/>
    <property type="project" value="UniProtKB-ARBA"/>
</dbReference>
<dbReference type="EMBL" id="MBTG01000003">
    <property type="protein sequence ID" value="OPH60779.1"/>
    <property type="molecule type" value="Genomic_DNA"/>
</dbReference>
<dbReference type="InterPro" id="IPR000587">
    <property type="entry name" value="Creatinase_N"/>
</dbReference>
<dbReference type="GO" id="GO:0046872">
    <property type="term" value="F:metal ion binding"/>
    <property type="evidence" value="ECO:0007669"/>
    <property type="project" value="UniProtKB-KW"/>
</dbReference>
<dbReference type="Proteomes" id="UP000190626">
    <property type="component" value="Unassembled WGS sequence"/>
</dbReference>
<evidence type="ECO:0000256" key="3">
    <source>
        <dbReference type="ARBA" id="ARBA00022723"/>
    </source>
</evidence>
<comment type="cofactor">
    <cofactor evidence="1">
        <name>Mn(2+)</name>
        <dbReference type="ChEBI" id="CHEBI:29035"/>
    </cofactor>
</comment>
<accession>A0A1V4HQP3</accession>
<organism evidence="7 8">
    <name type="scientific">Paenibacillus ferrarius</name>
    <dbReference type="NCBI Taxonomy" id="1469647"/>
    <lineage>
        <taxon>Bacteria</taxon>
        <taxon>Bacillati</taxon>
        <taxon>Bacillota</taxon>
        <taxon>Bacilli</taxon>
        <taxon>Bacillales</taxon>
        <taxon>Paenibacillaceae</taxon>
        <taxon>Paenibacillus</taxon>
    </lineage>
</organism>
<reference evidence="8" key="1">
    <citation type="submission" date="2016-07" db="EMBL/GenBank/DDBJ databases">
        <authorList>
            <person name="Florea S."/>
            <person name="Webb J.S."/>
            <person name="Jaromczyk J."/>
            <person name="Schardl C.L."/>
        </authorList>
    </citation>
    <scope>NUCLEOTIDE SEQUENCE [LARGE SCALE GENOMIC DNA]</scope>
    <source>
        <strain evidence="8">CY1</strain>
    </source>
</reference>
<dbReference type="PROSITE" id="PS00491">
    <property type="entry name" value="PROLINE_PEPTIDASE"/>
    <property type="match status" value="1"/>
</dbReference>
<feature type="domain" description="Peptidase M24" evidence="5">
    <location>
        <begin position="138"/>
        <end position="340"/>
    </location>
</feature>